<dbReference type="Pfam" id="PF00373">
    <property type="entry name" value="FERM_M"/>
    <property type="match status" value="1"/>
</dbReference>
<dbReference type="GO" id="GO:0005737">
    <property type="term" value="C:cytoplasm"/>
    <property type="evidence" value="ECO:0007669"/>
    <property type="project" value="UniProtKB-SubCell"/>
</dbReference>
<keyword evidence="3" id="KW-1185">Reference proteome</keyword>
<evidence type="ECO:0000313" key="2">
    <source>
        <dbReference type="Ensembl" id="ENSAMXP00000047996.1"/>
    </source>
</evidence>
<dbReference type="Bgee" id="ENSAMXG00000029529">
    <property type="expression patterns" value="Expressed in intestine and 3 other cell types or tissues"/>
</dbReference>
<dbReference type="InterPro" id="IPR035963">
    <property type="entry name" value="FERM_2"/>
</dbReference>
<dbReference type="InterPro" id="IPR019748">
    <property type="entry name" value="FERM_central"/>
</dbReference>
<accession>A0A3B1K1Z0</accession>
<organism evidence="2 3">
    <name type="scientific">Astyanax mexicanus</name>
    <name type="common">Blind cave fish</name>
    <name type="synonym">Astyanax fasciatus mexicanus</name>
    <dbReference type="NCBI Taxonomy" id="7994"/>
    <lineage>
        <taxon>Eukaryota</taxon>
        <taxon>Metazoa</taxon>
        <taxon>Chordata</taxon>
        <taxon>Craniata</taxon>
        <taxon>Vertebrata</taxon>
        <taxon>Euteleostomi</taxon>
        <taxon>Actinopterygii</taxon>
        <taxon>Neopterygii</taxon>
        <taxon>Teleostei</taxon>
        <taxon>Ostariophysi</taxon>
        <taxon>Characiformes</taxon>
        <taxon>Characoidei</taxon>
        <taxon>Acestrorhamphidae</taxon>
        <taxon>Acestrorhamphinae</taxon>
        <taxon>Astyanax</taxon>
    </lineage>
</organism>
<evidence type="ECO:0000313" key="3">
    <source>
        <dbReference type="Proteomes" id="UP000018467"/>
    </source>
</evidence>
<dbReference type="SUPFAM" id="SSF47031">
    <property type="entry name" value="Second domain of FERM"/>
    <property type="match status" value="1"/>
</dbReference>
<dbReference type="STRING" id="7994.ENSAMXP00000047996"/>
<protein>
    <recommendedName>
        <fullName evidence="1">FERM central domain-containing protein</fullName>
    </recommendedName>
</protein>
<evidence type="ECO:0000259" key="1">
    <source>
        <dbReference type="Pfam" id="PF00373"/>
    </source>
</evidence>
<dbReference type="CDD" id="cd14473">
    <property type="entry name" value="FERM_B-lobe"/>
    <property type="match status" value="1"/>
</dbReference>
<dbReference type="InParanoid" id="A0A3B1K1Z0"/>
<reference evidence="2" key="4">
    <citation type="submission" date="2025-09" db="UniProtKB">
        <authorList>
            <consortium name="Ensembl"/>
        </authorList>
    </citation>
    <scope>IDENTIFICATION</scope>
</reference>
<sequence>MCLILQVAPDYLKGLLNVVPQGKASEQQFQQVAKLAALQHRAKDSAYLPSLLEVQECIPVQLCVLQRPQQWLNMVTQHMQQIQALSPHQARAQFLGKELRCSKHNQYCKCLWCILYL</sequence>
<reference evidence="2" key="3">
    <citation type="submission" date="2025-08" db="UniProtKB">
        <authorList>
            <consortium name="Ensembl"/>
        </authorList>
    </citation>
    <scope>IDENTIFICATION</scope>
</reference>
<feature type="domain" description="FERM central" evidence="1">
    <location>
        <begin position="21"/>
        <end position="95"/>
    </location>
</feature>
<dbReference type="PANTHER" id="PTHR22692">
    <property type="entry name" value="MYOSIN VII, XV"/>
    <property type="match status" value="1"/>
</dbReference>
<dbReference type="Ensembl" id="ENSAMXT00000054779.1">
    <property type="protein sequence ID" value="ENSAMXP00000047996.1"/>
    <property type="gene ID" value="ENSAMXG00000029529.1"/>
</dbReference>
<dbReference type="Proteomes" id="UP000018467">
    <property type="component" value="Unassembled WGS sequence"/>
</dbReference>
<reference evidence="3" key="1">
    <citation type="submission" date="2013-03" db="EMBL/GenBank/DDBJ databases">
        <authorList>
            <person name="Jeffery W."/>
            <person name="Warren W."/>
            <person name="Wilson R.K."/>
        </authorList>
    </citation>
    <scope>NUCLEOTIDE SEQUENCE</scope>
    <source>
        <strain evidence="3">female</strain>
    </source>
</reference>
<dbReference type="AlphaFoldDB" id="A0A3B1K1Z0"/>
<dbReference type="PANTHER" id="PTHR22692:SF21">
    <property type="entry name" value="MYOSIN XVA"/>
    <property type="match status" value="1"/>
</dbReference>
<reference evidence="3" key="2">
    <citation type="journal article" date="2014" name="Nat. Commun.">
        <title>The cavefish genome reveals candidate genes for eye loss.</title>
        <authorList>
            <person name="McGaugh S.E."/>
            <person name="Gross J.B."/>
            <person name="Aken B."/>
            <person name="Blin M."/>
            <person name="Borowsky R."/>
            <person name="Chalopin D."/>
            <person name="Hinaux H."/>
            <person name="Jeffery W.R."/>
            <person name="Keene A."/>
            <person name="Ma L."/>
            <person name="Minx P."/>
            <person name="Murphy D."/>
            <person name="O'Quin K.E."/>
            <person name="Retaux S."/>
            <person name="Rohner N."/>
            <person name="Searle S.M."/>
            <person name="Stahl B.A."/>
            <person name="Tabin C."/>
            <person name="Volff J.N."/>
            <person name="Yoshizawa M."/>
            <person name="Warren W.C."/>
        </authorList>
    </citation>
    <scope>NUCLEOTIDE SEQUENCE [LARGE SCALE GENOMIC DNA]</scope>
    <source>
        <strain evidence="3">female</strain>
    </source>
</reference>
<dbReference type="InterPro" id="IPR051567">
    <property type="entry name" value="Unconventional_Myosin_ATPase"/>
</dbReference>
<name>A0A3B1K1Z0_ASTMX</name>
<proteinExistence type="predicted"/>